<feature type="transmembrane region" description="Helical" evidence="1">
    <location>
        <begin position="91"/>
        <end position="112"/>
    </location>
</feature>
<evidence type="ECO:0000256" key="1">
    <source>
        <dbReference type="SAM" id="Phobius"/>
    </source>
</evidence>
<dbReference type="Proteomes" id="UP000198948">
    <property type="component" value="Unassembled WGS sequence"/>
</dbReference>
<feature type="transmembrane region" description="Helical" evidence="1">
    <location>
        <begin position="67"/>
        <end position="85"/>
    </location>
</feature>
<accession>A0A1H9SGL9</accession>
<gene>
    <name evidence="2" type="ORF">SAMN04488559_107111</name>
</gene>
<evidence type="ECO:0000313" key="3">
    <source>
        <dbReference type="Proteomes" id="UP000198948"/>
    </source>
</evidence>
<dbReference type="EMBL" id="FOHA01000007">
    <property type="protein sequence ID" value="SER84186.1"/>
    <property type="molecule type" value="Genomic_DNA"/>
</dbReference>
<organism evidence="2 3">
    <name type="scientific">Isobaculum melis</name>
    <dbReference type="NCBI Taxonomy" id="142588"/>
    <lineage>
        <taxon>Bacteria</taxon>
        <taxon>Bacillati</taxon>
        <taxon>Bacillota</taxon>
        <taxon>Bacilli</taxon>
        <taxon>Lactobacillales</taxon>
        <taxon>Carnobacteriaceae</taxon>
        <taxon>Isobaculum</taxon>
    </lineage>
</organism>
<dbReference type="PROSITE" id="PS51257">
    <property type="entry name" value="PROKAR_LIPOPROTEIN"/>
    <property type="match status" value="1"/>
</dbReference>
<keyword evidence="1" id="KW-0812">Transmembrane</keyword>
<dbReference type="RefSeq" id="WP_092651891.1">
    <property type="nucleotide sequence ID" value="NZ_FOHA01000007.1"/>
</dbReference>
<proteinExistence type="predicted"/>
<evidence type="ECO:0000313" key="2">
    <source>
        <dbReference type="EMBL" id="SER84186.1"/>
    </source>
</evidence>
<keyword evidence="1" id="KW-0472">Membrane</keyword>
<dbReference type="STRING" id="142588.SAMN04488559_107111"/>
<sequence length="123" mass="13559">MKDIPIRIKSAGWFFLITSCFGLFGALVLGRLVVFPIYFIVGLFLSAALQLITGILLIQGKAAGKTFTYILGVLSIFDLIGAIELNQQPMIVLSRIIIISTVLFAPSSTEYFNHSKKKGARYE</sequence>
<keyword evidence="3" id="KW-1185">Reference proteome</keyword>
<reference evidence="2 3" key="1">
    <citation type="submission" date="2016-10" db="EMBL/GenBank/DDBJ databases">
        <authorList>
            <person name="de Groot N.N."/>
        </authorList>
    </citation>
    <scope>NUCLEOTIDE SEQUENCE [LARGE SCALE GENOMIC DNA]</scope>
    <source>
        <strain evidence="2 3">DSM 13760</strain>
    </source>
</reference>
<keyword evidence="1" id="KW-1133">Transmembrane helix</keyword>
<feature type="transmembrane region" description="Helical" evidence="1">
    <location>
        <begin position="35"/>
        <end position="58"/>
    </location>
</feature>
<dbReference type="AlphaFoldDB" id="A0A1H9SGL9"/>
<protein>
    <submittedName>
        <fullName evidence="2">Uncharacterized protein</fullName>
    </submittedName>
</protein>
<name>A0A1H9SGL9_9LACT</name>
<feature type="transmembrane region" description="Helical" evidence="1">
    <location>
        <begin position="12"/>
        <end position="29"/>
    </location>
</feature>